<keyword evidence="2" id="KW-1185">Reference proteome</keyword>
<organism evidence="1 2">
    <name type="scientific">Senna tora</name>
    <dbReference type="NCBI Taxonomy" id="362788"/>
    <lineage>
        <taxon>Eukaryota</taxon>
        <taxon>Viridiplantae</taxon>
        <taxon>Streptophyta</taxon>
        <taxon>Embryophyta</taxon>
        <taxon>Tracheophyta</taxon>
        <taxon>Spermatophyta</taxon>
        <taxon>Magnoliopsida</taxon>
        <taxon>eudicotyledons</taxon>
        <taxon>Gunneridae</taxon>
        <taxon>Pentapetalae</taxon>
        <taxon>rosids</taxon>
        <taxon>fabids</taxon>
        <taxon>Fabales</taxon>
        <taxon>Fabaceae</taxon>
        <taxon>Caesalpinioideae</taxon>
        <taxon>Cassia clade</taxon>
        <taxon>Senna</taxon>
    </lineage>
</organism>
<dbReference type="AlphaFoldDB" id="A0A834SXV5"/>
<name>A0A834SXV5_9FABA</name>
<comment type="caution">
    <text evidence="1">The sequence shown here is derived from an EMBL/GenBank/DDBJ whole genome shotgun (WGS) entry which is preliminary data.</text>
</comment>
<accession>A0A834SXV5</accession>
<gene>
    <name evidence="1" type="ORF">G2W53_037630</name>
</gene>
<evidence type="ECO:0000313" key="1">
    <source>
        <dbReference type="EMBL" id="KAF7805469.1"/>
    </source>
</evidence>
<proteinExistence type="predicted"/>
<protein>
    <submittedName>
        <fullName evidence="1">Uncharacterized protein</fullName>
    </submittedName>
</protein>
<dbReference type="Proteomes" id="UP000634136">
    <property type="component" value="Unassembled WGS sequence"/>
</dbReference>
<sequence length="24" mass="2827">MSVYVGLKQERADYRVKGKGRKEE</sequence>
<dbReference type="EMBL" id="JAAIUW010000012">
    <property type="protein sequence ID" value="KAF7805469.1"/>
    <property type="molecule type" value="Genomic_DNA"/>
</dbReference>
<evidence type="ECO:0000313" key="2">
    <source>
        <dbReference type="Proteomes" id="UP000634136"/>
    </source>
</evidence>
<reference evidence="1" key="1">
    <citation type="submission" date="2020-09" db="EMBL/GenBank/DDBJ databases">
        <title>Genome-Enabled Discovery of Anthraquinone Biosynthesis in Senna tora.</title>
        <authorList>
            <person name="Kang S.-H."/>
            <person name="Pandey R.P."/>
            <person name="Lee C.-M."/>
            <person name="Sim J.-S."/>
            <person name="Jeong J.-T."/>
            <person name="Choi B.-S."/>
            <person name="Jung M."/>
            <person name="Ginzburg D."/>
            <person name="Zhao K."/>
            <person name="Won S.Y."/>
            <person name="Oh T.-J."/>
            <person name="Yu Y."/>
            <person name="Kim N.-H."/>
            <person name="Lee O.R."/>
            <person name="Lee T.-H."/>
            <person name="Bashyal P."/>
            <person name="Kim T.-S."/>
            <person name="Lee W.-H."/>
            <person name="Kawkins C."/>
            <person name="Kim C.-K."/>
            <person name="Kim J.S."/>
            <person name="Ahn B.O."/>
            <person name="Rhee S.Y."/>
            <person name="Sohng J.K."/>
        </authorList>
    </citation>
    <scope>NUCLEOTIDE SEQUENCE</scope>
    <source>
        <tissue evidence="1">Leaf</tissue>
    </source>
</reference>